<dbReference type="PRINTS" id="PR00411">
    <property type="entry name" value="PNDRDTASEI"/>
</dbReference>
<dbReference type="SUPFAM" id="SSF51905">
    <property type="entry name" value="FAD/NAD(P)-binding domain"/>
    <property type="match status" value="3"/>
</dbReference>
<keyword evidence="6 9" id="KW-0560">Oxidoreductase</keyword>
<reference evidence="9 10" key="2">
    <citation type="journal article" date="2006" name="Environ. Microbiol.">
        <title>Sequence analysis of three plasmids harboured in Rhodococcus erythropolis strain PR4.</title>
        <authorList>
            <person name="Sekine M."/>
            <person name="Tanikawa S."/>
            <person name="Omata S."/>
            <person name="Saito M."/>
            <person name="Fujisawa T."/>
            <person name="Tsukatani N."/>
            <person name="Tajima T."/>
            <person name="Sekigawa T."/>
            <person name="Kosugi H."/>
            <person name="Matsuo Y."/>
            <person name="Nishiko R."/>
            <person name="Imamura K."/>
            <person name="Ito M."/>
            <person name="Narita H."/>
            <person name="Tago S."/>
            <person name="Fujita N."/>
            <person name="Harayama S."/>
        </authorList>
    </citation>
    <scope>NUCLEOTIDE SEQUENCE [LARGE SCALE GENOMIC DNA]</scope>
    <source>
        <strain evidence="10">PR4 / NBRC 100887</strain>
    </source>
</reference>
<evidence type="ECO:0000256" key="4">
    <source>
        <dbReference type="ARBA" id="ARBA00022827"/>
    </source>
</evidence>
<dbReference type="InterPro" id="IPR036188">
    <property type="entry name" value="FAD/NAD-bd_sf"/>
</dbReference>
<dbReference type="GO" id="GO:0004499">
    <property type="term" value="F:N,N-dimethylaniline monooxygenase activity"/>
    <property type="evidence" value="ECO:0007669"/>
    <property type="project" value="InterPro"/>
</dbReference>
<proteinExistence type="inferred from homology"/>
<name>C0ZT98_RHOE4</name>
<dbReference type="GO" id="GO:0050661">
    <property type="term" value="F:NADP binding"/>
    <property type="evidence" value="ECO:0007669"/>
    <property type="project" value="InterPro"/>
</dbReference>
<evidence type="ECO:0000256" key="6">
    <source>
        <dbReference type="ARBA" id="ARBA00023002"/>
    </source>
</evidence>
<comment type="cofactor">
    <cofactor evidence="1">
        <name>FAD</name>
        <dbReference type="ChEBI" id="CHEBI:57692"/>
    </cofactor>
</comment>
<evidence type="ECO:0000313" key="10">
    <source>
        <dbReference type="Proteomes" id="UP000002204"/>
    </source>
</evidence>
<keyword evidence="5" id="KW-0521">NADP</keyword>
<dbReference type="eggNOG" id="COG2072">
    <property type="taxonomic scope" value="Bacteria"/>
</dbReference>
<keyword evidence="3" id="KW-0285">Flavoprotein</keyword>
<sequence>MRQLWPRNPFGSVHLRVRVLDDIGVPRSVDTNALHCRSPPSGRTRSSTNQSTRSVTTMTDPDFSTAPLDVVVIGAGVAGMYAMHRLREQGLRVHGFEAGSGVGGTWYFNRYPGARCDVESFDYSYSFSEELQQDWDWSEKYAAQPEILSYLDHVADRFDLRTGFTFDTRVLSAQFDEGTATWRVQTDGGHDVTSRFVVCATGSLSTANVPNIAGRETFGGEVFHTGFWPHEGVDFTGKRVGVIGTGSSGIQSIPLIAEQADHLYVFQRSANYSVPAGNTPLDDKRRAEIKAGYAERRALSKRSGGGSPFVSDPRSALEVSEAERNAAYEERWKLGGVLFAKTFADQTSNIEANGTAAAFAERKIRSEVQDQAIADLLIPNDHPIGTKRIVTDTNYYQSYNRDNVSLVDLKSAPIEAIDETGIKTADAHYELDALVFATGFDAMTGALDRIEIRGRNGETLRENWHAGPRTYLGLGVHGFPNLFIVTGPGSPSVLSNMILAAEQHVDWIAGAINHLDSAGIDTIEPSAEAVDNWLDECSRRASATLFPSANSWYMGANIPGKPRIFMPFIGGFGVYSDICADVAAAGYRGFELNSAVHA</sequence>
<gene>
    <name evidence="9" type="ordered locus">RER_13630</name>
</gene>
<dbReference type="EMBL" id="AP008957">
    <property type="protein sequence ID" value="BAH32071.1"/>
    <property type="molecule type" value="Genomic_DNA"/>
</dbReference>
<dbReference type="InterPro" id="IPR020946">
    <property type="entry name" value="Flavin_mOase-like"/>
</dbReference>
<reference evidence="10" key="1">
    <citation type="submission" date="2005-03" db="EMBL/GenBank/DDBJ databases">
        <title>Comparison of the complete genome sequences of Rhodococcus erythropolis PR4 and Rhodococcus opacus B4.</title>
        <authorList>
            <person name="Takarada H."/>
            <person name="Sekine M."/>
            <person name="Hosoyama A."/>
            <person name="Yamada R."/>
            <person name="Fujisawa T."/>
            <person name="Omata S."/>
            <person name="Shimizu A."/>
            <person name="Tsukatani N."/>
            <person name="Tanikawa S."/>
            <person name="Fujita N."/>
            <person name="Harayama S."/>
        </authorList>
    </citation>
    <scope>NUCLEOTIDE SEQUENCE [LARGE SCALE GENOMIC DNA]</scope>
    <source>
        <strain evidence="10">PR4 / NBRC 100887</strain>
    </source>
</reference>
<dbReference type="Proteomes" id="UP000002204">
    <property type="component" value="Chromosome"/>
</dbReference>
<evidence type="ECO:0000256" key="1">
    <source>
        <dbReference type="ARBA" id="ARBA00001974"/>
    </source>
</evidence>
<evidence type="ECO:0000256" key="5">
    <source>
        <dbReference type="ARBA" id="ARBA00022857"/>
    </source>
</evidence>
<dbReference type="Pfam" id="PF00743">
    <property type="entry name" value="FMO-like"/>
    <property type="match status" value="1"/>
</dbReference>
<protein>
    <submittedName>
        <fullName evidence="9">Steroid monooxygenase</fullName>
        <ecNumber evidence="9">1.14.-.-</ecNumber>
    </submittedName>
</protein>
<evidence type="ECO:0000256" key="8">
    <source>
        <dbReference type="SAM" id="MobiDB-lite"/>
    </source>
</evidence>
<dbReference type="PANTHER" id="PTHR43098">
    <property type="entry name" value="L-ORNITHINE N(5)-MONOOXYGENASE-RELATED"/>
    <property type="match status" value="1"/>
</dbReference>
<evidence type="ECO:0000256" key="2">
    <source>
        <dbReference type="ARBA" id="ARBA00010139"/>
    </source>
</evidence>
<accession>C0ZT98</accession>
<organism evidence="9 10">
    <name type="scientific">Rhodococcus erythropolis (strain PR4 / NBRC 100887)</name>
    <dbReference type="NCBI Taxonomy" id="234621"/>
    <lineage>
        <taxon>Bacteria</taxon>
        <taxon>Bacillati</taxon>
        <taxon>Actinomycetota</taxon>
        <taxon>Actinomycetes</taxon>
        <taxon>Mycobacteriales</taxon>
        <taxon>Nocardiaceae</taxon>
        <taxon>Rhodococcus</taxon>
        <taxon>Rhodococcus erythropolis group</taxon>
    </lineage>
</organism>
<keyword evidence="4" id="KW-0274">FAD</keyword>
<feature type="compositionally biased region" description="Low complexity" evidence="8">
    <location>
        <begin position="37"/>
        <end position="57"/>
    </location>
</feature>
<evidence type="ECO:0000313" key="9">
    <source>
        <dbReference type="EMBL" id="BAH32071.1"/>
    </source>
</evidence>
<dbReference type="EC" id="1.14.-.-" evidence="9"/>
<dbReference type="GO" id="GO:0050660">
    <property type="term" value="F:flavin adenine dinucleotide binding"/>
    <property type="evidence" value="ECO:0007669"/>
    <property type="project" value="InterPro"/>
</dbReference>
<dbReference type="AlphaFoldDB" id="C0ZT98"/>
<dbReference type="HOGENOM" id="CLU_006937_8_1_11"/>
<dbReference type="Gene3D" id="3.50.50.60">
    <property type="entry name" value="FAD/NAD(P)-binding domain"/>
    <property type="match status" value="3"/>
</dbReference>
<dbReference type="PANTHER" id="PTHR43098:SF3">
    <property type="entry name" value="L-ORNITHINE N(5)-MONOOXYGENASE-RELATED"/>
    <property type="match status" value="1"/>
</dbReference>
<evidence type="ECO:0000256" key="7">
    <source>
        <dbReference type="ARBA" id="ARBA00023033"/>
    </source>
</evidence>
<feature type="region of interest" description="Disordered" evidence="8">
    <location>
        <begin position="31"/>
        <end position="59"/>
    </location>
</feature>
<keyword evidence="7 9" id="KW-0503">Monooxygenase</keyword>
<dbReference type="InterPro" id="IPR050775">
    <property type="entry name" value="FAD-binding_Monooxygenases"/>
</dbReference>
<dbReference type="KEGG" id="rer:RER_13630"/>
<evidence type="ECO:0000256" key="3">
    <source>
        <dbReference type="ARBA" id="ARBA00022630"/>
    </source>
</evidence>
<comment type="similarity">
    <text evidence="2">Belongs to the FAD-binding monooxygenase family.</text>
</comment>